<evidence type="ECO:0008006" key="3">
    <source>
        <dbReference type="Google" id="ProtNLM"/>
    </source>
</evidence>
<dbReference type="EMBL" id="AMRJ01000012">
    <property type="protein sequence ID" value="EKF74361.1"/>
    <property type="molecule type" value="Genomic_DNA"/>
</dbReference>
<protein>
    <recommendedName>
        <fullName evidence="3">Big-1 domain-containing protein</fullName>
    </recommendedName>
</protein>
<name>L0WBM0_9GAMM</name>
<dbReference type="SUPFAM" id="SSF49373">
    <property type="entry name" value="Invasin/intimin cell-adhesion fragments"/>
    <property type="match status" value="1"/>
</dbReference>
<dbReference type="InterPro" id="IPR008964">
    <property type="entry name" value="Invasin/intimin_cell_adhesion"/>
</dbReference>
<reference evidence="1 2" key="1">
    <citation type="journal article" date="2012" name="J. Bacteriol.">
        <title>Genome Sequence of the Alkane-Degrading Bacterium Alcanivorax hongdengensis Type Strain A-11-3.</title>
        <authorList>
            <person name="Lai Q."/>
            <person name="Shao Z."/>
        </authorList>
    </citation>
    <scope>NUCLEOTIDE SEQUENCE [LARGE SCALE GENOMIC DNA]</scope>
    <source>
        <strain evidence="1 2">A-11-3</strain>
    </source>
</reference>
<dbReference type="Proteomes" id="UP000010164">
    <property type="component" value="Unassembled WGS sequence"/>
</dbReference>
<dbReference type="STRING" id="1177179.A11A3_09180"/>
<comment type="caution">
    <text evidence="1">The sequence shown here is derived from an EMBL/GenBank/DDBJ whole genome shotgun (WGS) entry which is preliminary data.</text>
</comment>
<sequence length="629" mass="64509">MTASADVGGKTYTQTLGFRTTGSDQTGDSAGGGAVSILIGSGTGAAFQEGEVGLSATTTSAKSTLSAIVNLVTSDTNGAWDGSAKVSFSSSCATAGKASFDPQEVIPVAGTAVTSYQPENGCTEDVITASVTISGEIKTATSPTITVEQSPPASLTFLGAEPPIIGIKGSAQVGAPESSVLSFQVKDSNGDPATAGESVSFSVASDNGGFAITSDTTASTNAQGVAQVTVRSGTVPFSAFVLAELASNGDISSTGSVSVQSGPITQSRFSLALDMVNPKAGNHQGLQVPVNVRAADRFGNWAPDGTRINFTSELGDIDGSCQTVDGTCSVVWTSQAVQTIHFDKQRDTRSCFSGTGPEREQSGLTADTGCGDFDRFGRNTITAWTVGEESFSDENGNNLFDVGEDWLPLAEAFRDDNGTGIRDNQSPYSEEFMDYNSNGTYDSAGTVFRGLGCSDAASVAGNCESLANVRDSSVMALSTDTLQVEFVKSASDLVGASWESASQPGMPPQNWGDAALKLQSGTTLSSLDISPGSNSFVAVIADVNGNAPFNGLHIFVTGSTPDVTVLGGQVRCDVDMTTEAVLCPFTVQAPLDPTEFSNANLTAVTVSFAYPGTTDVYPGGRIISLVKVP</sequence>
<organism evidence="1 2">
    <name type="scientific">Alcanivorax hongdengensis A-11-3</name>
    <dbReference type="NCBI Taxonomy" id="1177179"/>
    <lineage>
        <taxon>Bacteria</taxon>
        <taxon>Pseudomonadati</taxon>
        <taxon>Pseudomonadota</taxon>
        <taxon>Gammaproteobacteria</taxon>
        <taxon>Oceanospirillales</taxon>
        <taxon>Alcanivoracaceae</taxon>
        <taxon>Alcanivorax</taxon>
    </lineage>
</organism>
<dbReference type="AlphaFoldDB" id="L0WBM0"/>
<dbReference type="eggNOG" id="COG2831">
    <property type="taxonomic scope" value="Bacteria"/>
</dbReference>
<dbReference type="PATRIC" id="fig|1177179.3.peg.1834"/>
<gene>
    <name evidence="1" type="ORF">A11A3_09180</name>
</gene>
<evidence type="ECO:0000313" key="2">
    <source>
        <dbReference type="Proteomes" id="UP000010164"/>
    </source>
</evidence>
<keyword evidence="2" id="KW-1185">Reference proteome</keyword>
<dbReference type="Gene3D" id="2.60.40.10">
    <property type="entry name" value="Immunoglobulins"/>
    <property type="match status" value="1"/>
</dbReference>
<dbReference type="InterPro" id="IPR013783">
    <property type="entry name" value="Ig-like_fold"/>
</dbReference>
<evidence type="ECO:0000313" key="1">
    <source>
        <dbReference type="EMBL" id="EKF74361.1"/>
    </source>
</evidence>
<accession>L0WBM0</accession>
<proteinExistence type="predicted"/>